<accession>A0AAW1Y8Y0</accession>
<dbReference type="EMBL" id="JBEDUW010000002">
    <property type="protein sequence ID" value="KAK9945560.1"/>
    <property type="molecule type" value="Genomic_DNA"/>
</dbReference>
<sequence length="89" mass="10351">MTSTTTPVISRRRASLFRLSSLWETKTGLVYNFMGSEDYIHKGGFKKHVPLLEEVVVMEGVAYFINEEKPDEINQHIHDFDHQEISVIR</sequence>
<organism evidence="1 2">
    <name type="scientific">Rubus argutus</name>
    <name type="common">Southern blackberry</name>
    <dbReference type="NCBI Taxonomy" id="59490"/>
    <lineage>
        <taxon>Eukaryota</taxon>
        <taxon>Viridiplantae</taxon>
        <taxon>Streptophyta</taxon>
        <taxon>Embryophyta</taxon>
        <taxon>Tracheophyta</taxon>
        <taxon>Spermatophyta</taxon>
        <taxon>Magnoliopsida</taxon>
        <taxon>eudicotyledons</taxon>
        <taxon>Gunneridae</taxon>
        <taxon>Pentapetalae</taxon>
        <taxon>rosids</taxon>
        <taxon>fabids</taxon>
        <taxon>Rosales</taxon>
        <taxon>Rosaceae</taxon>
        <taxon>Rosoideae</taxon>
        <taxon>Rosoideae incertae sedis</taxon>
        <taxon>Rubus</taxon>
    </lineage>
</organism>
<proteinExistence type="predicted"/>
<dbReference type="Gene3D" id="3.40.50.1820">
    <property type="entry name" value="alpha/beta hydrolase"/>
    <property type="match status" value="1"/>
</dbReference>
<gene>
    <name evidence="1" type="ORF">M0R45_011069</name>
</gene>
<reference evidence="1 2" key="1">
    <citation type="journal article" date="2023" name="G3 (Bethesda)">
        <title>A chromosome-length genome assembly and annotation of blackberry (Rubus argutus, cv. 'Hillquist').</title>
        <authorList>
            <person name="Bruna T."/>
            <person name="Aryal R."/>
            <person name="Dudchenko O."/>
            <person name="Sargent D.J."/>
            <person name="Mead D."/>
            <person name="Buti M."/>
            <person name="Cavallini A."/>
            <person name="Hytonen T."/>
            <person name="Andres J."/>
            <person name="Pham M."/>
            <person name="Weisz D."/>
            <person name="Mascagni F."/>
            <person name="Usai G."/>
            <person name="Natali L."/>
            <person name="Bassil N."/>
            <person name="Fernandez G.E."/>
            <person name="Lomsadze A."/>
            <person name="Armour M."/>
            <person name="Olukolu B."/>
            <person name="Poorten T."/>
            <person name="Britton C."/>
            <person name="Davik J."/>
            <person name="Ashrafi H."/>
            <person name="Aiden E.L."/>
            <person name="Borodovsky M."/>
            <person name="Worthington M."/>
        </authorList>
    </citation>
    <scope>NUCLEOTIDE SEQUENCE [LARGE SCALE GENOMIC DNA]</scope>
    <source>
        <strain evidence="1">PI 553951</strain>
    </source>
</reference>
<name>A0AAW1Y8Y0_RUBAR</name>
<evidence type="ECO:0000313" key="1">
    <source>
        <dbReference type="EMBL" id="KAK9945560.1"/>
    </source>
</evidence>
<dbReference type="AlphaFoldDB" id="A0AAW1Y8Y0"/>
<protein>
    <submittedName>
        <fullName evidence="1">Uncharacterized protein</fullName>
    </submittedName>
</protein>
<dbReference type="InterPro" id="IPR029058">
    <property type="entry name" value="AB_hydrolase_fold"/>
</dbReference>
<evidence type="ECO:0000313" key="2">
    <source>
        <dbReference type="Proteomes" id="UP001457282"/>
    </source>
</evidence>
<dbReference type="Proteomes" id="UP001457282">
    <property type="component" value="Unassembled WGS sequence"/>
</dbReference>
<keyword evidence="2" id="KW-1185">Reference proteome</keyword>
<comment type="caution">
    <text evidence="1">The sequence shown here is derived from an EMBL/GenBank/DDBJ whole genome shotgun (WGS) entry which is preliminary data.</text>
</comment>